<comment type="subcellular location">
    <subcellularLocation>
        <location evidence="2 11">Nucleus</location>
    </subcellularLocation>
</comment>
<evidence type="ECO:0000256" key="4">
    <source>
        <dbReference type="ARBA" id="ARBA00014973"/>
    </source>
</evidence>
<dbReference type="InterPro" id="IPR007808">
    <property type="entry name" value="Elf1"/>
</dbReference>
<dbReference type="Pfam" id="PF05129">
    <property type="entry name" value="Zn_ribbon_Elf1"/>
    <property type="match status" value="1"/>
</dbReference>
<gene>
    <name evidence="12" type="ORF">CHS0354_023239</name>
</gene>
<evidence type="ECO:0000256" key="11">
    <source>
        <dbReference type="RuleBase" id="RU364033"/>
    </source>
</evidence>
<dbReference type="InterPro" id="IPR038567">
    <property type="entry name" value="T_Elf1_sf"/>
</dbReference>
<keyword evidence="6 11" id="KW-0863">Zinc-finger</keyword>
<keyword evidence="9 11" id="KW-0804">Transcription</keyword>
<keyword evidence="13" id="KW-1185">Reference proteome</keyword>
<evidence type="ECO:0000256" key="3">
    <source>
        <dbReference type="ARBA" id="ARBA00009730"/>
    </source>
</evidence>
<dbReference type="GO" id="GO:0006368">
    <property type="term" value="P:transcription elongation by RNA polymerase II"/>
    <property type="evidence" value="ECO:0007669"/>
    <property type="project" value="TreeGrafter"/>
</dbReference>
<evidence type="ECO:0000256" key="10">
    <source>
        <dbReference type="ARBA" id="ARBA00023242"/>
    </source>
</evidence>
<evidence type="ECO:0000256" key="1">
    <source>
        <dbReference type="ARBA" id="ARBA00003357"/>
    </source>
</evidence>
<dbReference type="GO" id="GO:0000993">
    <property type="term" value="F:RNA polymerase II complex binding"/>
    <property type="evidence" value="ECO:0007669"/>
    <property type="project" value="TreeGrafter"/>
</dbReference>
<name>A0AAE0TAY4_9BIVA</name>
<evidence type="ECO:0000313" key="13">
    <source>
        <dbReference type="Proteomes" id="UP001195483"/>
    </source>
</evidence>
<accession>A0AAE0TAY4</accession>
<protein>
    <recommendedName>
        <fullName evidence="4 11">Transcription elongation factor 1 homolog</fullName>
    </recommendedName>
</protein>
<dbReference type="PANTHER" id="PTHR20934">
    <property type="entry name" value="TRANSCRIPTION ELONGATION FACTOR 1 HOMOLOG"/>
    <property type="match status" value="1"/>
</dbReference>
<keyword evidence="8 11" id="KW-0805">Transcription regulation</keyword>
<dbReference type="AlphaFoldDB" id="A0AAE0TAY4"/>
<evidence type="ECO:0000313" key="12">
    <source>
        <dbReference type="EMBL" id="KAK3606678.1"/>
    </source>
</evidence>
<proteinExistence type="inferred from homology"/>
<dbReference type="FunFam" id="2.20.25.190:FF:000001">
    <property type="entry name" value="Transcription elongation factor 1 homolog"/>
    <property type="match status" value="1"/>
</dbReference>
<keyword evidence="5 11" id="KW-0479">Metal-binding</keyword>
<sequence length="128" mass="14679">MPPTKTKITEPARRIQVWYINACSPTKLTIIIVLSRSFDKIEESTMGRKKKTSKPPPKRKAVEKMETLFDCPFCNHAKSCEVKFNRKRNTGTISCYDCLEAFQTSINHLSEAIDVYSDWIDACEDANK</sequence>
<comment type="caution">
    <text evidence="12">The sequence shown here is derived from an EMBL/GenBank/DDBJ whole genome shotgun (WGS) entry which is preliminary data.</text>
</comment>
<evidence type="ECO:0000256" key="8">
    <source>
        <dbReference type="ARBA" id="ARBA00023015"/>
    </source>
</evidence>
<evidence type="ECO:0000256" key="5">
    <source>
        <dbReference type="ARBA" id="ARBA00022723"/>
    </source>
</evidence>
<dbReference type="Proteomes" id="UP001195483">
    <property type="component" value="Unassembled WGS sequence"/>
</dbReference>
<dbReference type="EMBL" id="JAEAOA010001406">
    <property type="protein sequence ID" value="KAK3606678.1"/>
    <property type="molecule type" value="Genomic_DNA"/>
</dbReference>
<evidence type="ECO:0000256" key="7">
    <source>
        <dbReference type="ARBA" id="ARBA00022833"/>
    </source>
</evidence>
<keyword evidence="10 11" id="KW-0539">Nucleus</keyword>
<dbReference type="GO" id="GO:0008270">
    <property type="term" value="F:zinc ion binding"/>
    <property type="evidence" value="ECO:0007669"/>
    <property type="project" value="UniProtKB-KW"/>
</dbReference>
<evidence type="ECO:0000256" key="2">
    <source>
        <dbReference type="ARBA" id="ARBA00004123"/>
    </source>
</evidence>
<comment type="similarity">
    <text evidence="3 11">Belongs to the ELOF1 family.</text>
</comment>
<dbReference type="SUPFAM" id="SSF57783">
    <property type="entry name" value="Zinc beta-ribbon"/>
    <property type="match status" value="1"/>
</dbReference>
<evidence type="ECO:0000256" key="6">
    <source>
        <dbReference type="ARBA" id="ARBA00022771"/>
    </source>
</evidence>
<keyword evidence="7 11" id="KW-0862">Zinc</keyword>
<comment type="function">
    <text evidence="1 11">Transcription elongation factor implicated in the maintenance of proper chromatin structure in actively transcribed regions.</text>
</comment>
<evidence type="ECO:0000256" key="9">
    <source>
        <dbReference type="ARBA" id="ARBA00023163"/>
    </source>
</evidence>
<dbReference type="PANTHER" id="PTHR20934:SF0">
    <property type="entry name" value="TRANSCRIPTION ELONGATION FACTOR 1 HOMOLOG"/>
    <property type="match status" value="1"/>
</dbReference>
<reference evidence="12" key="3">
    <citation type="submission" date="2023-05" db="EMBL/GenBank/DDBJ databases">
        <authorList>
            <person name="Smith C.H."/>
        </authorList>
    </citation>
    <scope>NUCLEOTIDE SEQUENCE</scope>
    <source>
        <strain evidence="12">CHS0354</strain>
        <tissue evidence="12">Mantle</tissue>
    </source>
</reference>
<dbReference type="Gene3D" id="2.20.25.190">
    <property type="match status" value="1"/>
</dbReference>
<organism evidence="12 13">
    <name type="scientific">Potamilus streckersoni</name>
    <dbReference type="NCBI Taxonomy" id="2493646"/>
    <lineage>
        <taxon>Eukaryota</taxon>
        <taxon>Metazoa</taxon>
        <taxon>Spiralia</taxon>
        <taxon>Lophotrochozoa</taxon>
        <taxon>Mollusca</taxon>
        <taxon>Bivalvia</taxon>
        <taxon>Autobranchia</taxon>
        <taxon>Heteroconchia</taxon>
        <taxon>Palaeoheterodonta</taxon>
        <taxon>Unionida</taxon>
        <taxon>Unionoidea</taxon>
        <taxon>Unionidae</taxon>
        <taxon>Ambleminae</taxon>
        <taxon>Lampsilini</taxon>
        <taxon>Potamilus</taxon>
    </lineage>
</organism>
<reference evidence="12" key="2">
    <citation type="journal article" date="2021" name="Genome Biol. Evol.">
        <title>Developing a high-quality reference genome for a parasitic bivalve with doubly uniparental inheritance (Bivalvia: Unionida).</title>
        <authorList>
            <person name="Smith C.H."/>
        </authorList>
    </citation>
    <scope>NUCLEOTIDE SEQUENCE</scope>
    <source>
        <strain evidence="12">CHS0354</strain>
        <tissue evidence="12">Mantle</tissue>
    </source>
</reference>
<reference evidence="12" key="1">
    <citation type="journal article" date="2021" name="Genome Biol. Evol.">
        <title>A High-Quality Reference Genome for a Parasitic Bivalve with Doubly Uniparental Inheritance (Bivalvia: Unionida).</title>
        <authorList>
            <person name="Smith C.H."/>
        </authorList>
    </citation>
    <scope>NUCLEOTIDE SEQUENCE</scope>
    <source>
        <strain evidence="12">CHS0354</strain>
    </source>
</reference>
<dbReference type="GO" id="GO:0008023">
    <property type="term" value="C:transcription elongation factor complex"/>
    <property type="evidence" value="ECO:0007669"/>
    <property type="project" value="TreeGrafter"/>
</dbReference>